<dbReference type="PANTHER" id="PTHR43415">
    <property type="entry name" value="SPERMIDINE N(1)-ACETYLTRANSFERASE"/>
    <property type="match status" value="1"/>
</dbReference>
<evidence type="ECO:0000313" key="3">
    <source>
        <dbReference type="Proteomes" id="UP000223854"/>
    </source>
</evidence>
<comment type="caution">
    <text evidence="2">The sequence shown here is derived from an EMBL/GenBank/DDBJ whole genome shotgun (WGS) entry which is preliminary data.</text>
</comment>
<dbReference type="PROSITE" id="PS51186">
    <property type="entry name" value="GNAT"/>
    <property type="match status" value="1"/>
</dbReference>
<reference evidence="2 3" key="1">
    <citation type="submission" date="2017-09" db="EMBL/GenBank/DDBJ databases">
        <title>FDA dAtabase for Regulatory Grade micrObial Sequences (FDA-ARGOS): Supporting development and validation of Infectious Disease Dx tests.</title>
        <authorList>
            <person name="Kerrigan L."/>
            <person name="Long C."/>
            <person name="Tallon L.J."/>
            <person name="Sadzewicz L."/>
            <person name="Ott S."/>
            <person name="Zhao X."/>
            <person name="Nagaraj S."/>
            <person name="Vavikolanu K."/>
            <person name="Aluvathingal J."/>
            <person name="Nadendla S."/>
            <person name="Sichtig H."/>
        </authorList>
    </citation>
    <scope>NUCLEOTIDE SEQUENCE [LARGE SCALE GENOMIC DNA]</scope>
    <source>
        <strain evidence="2 3">FDAARGOS_423</strain>
    </source>
</reference>
<accession>A0ABX4K3V9</accession>
<evidence type="ECO:0000313" key="2">
    <source>
        <dbReference type="EMBL" id="PHG99456.1"/>
    </source>
</evidence>
<dbReference type="Pfam" id="PF13302">
    <property type="entry name" value="Acetyltransf_3"/>
    <property type="match status" value="1"/>
</dbReference>
<feature type="domain" description="N-acetyltransferase" evidence="1">
    <location>
        <begin position="7"/>
        <end position="167"/>
    </location>
</feature>
<dbReference type="InterPro" id="IPR000182">
    <property type="entry name" value="GNAT_dom"/>
</dbReference>
<gene>
    <name evidence="2" type="ORF">CRX47_06180</name>
</gene>
<sequence>MLNDGVIILKPISINDTEFIINLINDIEVQKQAFRNKPTYDFEHINWINKRNINDLDFLIIDIQTQQKMGRITMMNFDYQNQKCEYGISIDCKFRRKGIAKKASKIIIDYVFTNFLINKIYLNVFSTNISAINLYKILGFEKEGTFNKEIYKQGEWKDVIRMALFKYKWLEKNNNIY</sequence>
<name>A0ABX4K3V9_CLOSG</name>
<proteinExistence type="predicted"/>
<dbReference type="Gene3D" id="3.40.630.30">
    <property type="match status" value="1"/>
</dbReference>
<dbReference type="Proteomes" id="UP000223854">
    <property type="component" value="Unassembled WGS sequence"/>
</dbReference>
<dbReference type="PANTHER" id="PTHR43415:SF3">
    <property type="entry name" value="GNAT-FAMILY ACETYLTRANSFERASE"/>
    <property type="match status" value="1"/>
</dbReference>
<keyword evidence="3" id="KW-1185">Reference proteome</keyword>
<dbReference type="SUPFAM" id="SSF55729">
    <property type="entry name" value="Acyl-CoA N-acyltransferases (Nat)"/>
    <property type="match status" value="1"/>
</dbReference>
<dbReference type="InterPro" id="IPR016181">
    <property type="entry name" value="Acyl_CoA_acyltransferase"/>
</dbReference>
<organism evidence="2 3">
    <name type="scientific">Clostridium sporogenes</name>
    <dbReference type="NCBI Taxonomy" id="1509"/>
    <lineage>
        <taxon>Bacteria</taxon>
        <taxon>Bacillati</taxon>
        <taxon>Bacillota</taxon>
        <taxon>Clostridia</taxon>
        <taxon>Eubacteriales</taxon>
        <taxon>Clostridiaceae</taxon>
        <taxon>Clostridium</taxon>
    </lineage>
</organism>
<evidence type="ECO:0000259" key="1">
    <source>
        <dbReference type="PROSITE" id="PS51186"/>
    </source>
</evidence>
<dbReference type="EMBL" id="PDLH01000007">
    <property type="protein sequence ID" value="PHG99456.1"/>
    <property type="molecule type" value="Genomic_DNA"/>
</dbReference>
<protein>
    <submittedName>
        <fullName evidence="2">N-acetyltransferase</fullName>
    </submittedName>
</protein>
<dbReference type="RefSeq" id="WP_003495060.1">
    <property type="nucleotide sequence ID" value="NZ_CBCRVC010000009.1"/>
</dbReference>